<name>A0A4Q2DU83_9AGAR</name>
<evidence type="ECO:0008006" key="3">
    <source>
        <dbReference type="Google" id="ProtNLM"/>
    </source>
</evidence>
<protein>
    <recommendedName>
        <fullName evidence="3">F-box domain-containing protein</fullName>
    </recommendedName>
</protein>
<dbReference type="AlphaFoldDB" id="A0A4Q2DU83"/>
<dbReference type="OrthoDB" id="3063971at2759"/>
<evidence type="ECO:0000313" key="1">
    <source>
        <dbReference type="EMBL" id="RXW23693.1"/>
    </source>
</evidence>
<comment type="caution">
    <text evidence="1">The sequence shown here is derived from an EMBL/GenBank/DDBJ whole genome shotgun (WGS) entry which is preliminary data.</text>
</comment>
<dbReference type="EMBL" id="SDEE01000035">
    <property type="protein sequence ID" value="RXW23693.1"/>
    <property type="molecule type" value="Genomic_DNA"/>
</dbReference>
<organism evidence="1 2">
    <name type="scientific">Candolleomyces aberdarensis</name>
    <dbReference type="NCBI Taxonomy" id="2316362"/>
    <lineage>
        <taxon>Eukaryota</taxon>
        <taxon>Fungi</taxon>
        <taxon>Dikarya</taxon>
        <taxon>Basidiomycota</taxon>
        <taxon>Agaricomycotina</taxon>
        <taxon>Agaricomycetes</taxon>
        <taxon>Agaricomycetidae</taxon>
        <taxon>Agaricales</taxon>
        <taxon>Agaricineae</taxon>
        <taxon>Psathyrellaceae</taxon>
        <taxon>Candolleomyces</taxon>
    </lineage>
</organism>
<dbReference type="Proteomes" id="UP000290288">
    <property type="component" value="Unassembled WGS sequence"/>
</dbReference>
<dbReference type="STRING" id="2316362.A0A4Q2DU83"/>
<sequence>MARSPWSKYEALLAHLDPEEHISPVPELLGTNTVPSSTQADAIRQYLDGVDNELQHLESILLKLAERRDSLRSSADGHRALLSPARKIYPDLLREIFAHCPKGAPTHYPDTTSISLPDNFSPRHGPLLLTQICRSWRQTAITAPNIWSTIRFVLGPRSKADPINLWLERSANCDLTIAVLEHPNPSSRAALWGLRFNEEALGLLASQAHRWKTAFFSLCIGGPHWHALDGAKGKMERLRHLTVHPSPGFNQRIMPTLFTGLSGLTYLSLNRHVSGEGFPEDGSSIKHLCYEKHEGTHGGSYVPIGECLEIMRRLPNLESCSLQCSMFTLTSITNTTMVELKDFEIQMAYHPRDRKPEELWNALQLPNLSALTITSQFPSTPLDHGALSSLIARCPRLTSLFLAWYSALEPEHIIEVLRQASRVSSLRLRLHEYSAEVLYCISQSTASELLPMLPSLKEIHISMISFPWSAHLPSDDFFAAFFQMVTRRMALSNTAQSEATLDSKHLLHRAELQLKIPPDTQAVTLHHIDTVLDRMEGLNSEDVDRHIVHGEDGGYPTLAIQLVRRRPQ</sequence>
<keyword evidence="2" id="KW-1185">Reference proteome</keyword>
<evidence type="ECO:0000313" key="2">
    <source>
        <dbReference type="Proteomes" id="UP000290288"/>
    </source>
</evidence>
<reference evidence="1 2" key="1">
    <citation type="submission" date="2019-01" db="EMBL/GenBank/DDBJ databases">
        <title>Draft genome sequence of Psathyrella aberdarensis IHI B618.</title>
        <authorList>
            <person name="Buettner E."/>
            <person name="Kellner H."/>
        </authorList>
    </citation>
    <scope>NUCLEOTIDE SEQUENCE [LARGE SCALE GENOMIC DNA]</scope>
    <source>
        <strain evidence="1 2">IHI B618</strain>
    </source>
</reference>
<dbReference type="InterPro" id="IPR032675">
    <property type="entry name" value="LRR_dom_sf"/>
</dbReference>
<dbReference type="SUPFAM" id="SSF52047">
    <property type="entry name" value="RNI-like"/>
    <property type="match status" value="1"/>
</dbReference>
<gene>
    <name evidence="1" type="ORF">EST38_g2164</name>
</gene>
<dbReference type="Gene3D" id="3.80.10.10">
    <property type="entry name" value="Ribonuclease Inhibitor"/>
    <property type="match status" value="1"/>
</dbReference>
<accession>A0A4Q2DU83</accession>
<proteinExistence type="predicted"/>